<keyword evidence="3" id="KW-0732">Signal</keyword>
<feature type="signal peptide" evidence="3">
    <location>
        <begin position="1"/>
        <end position="20"/>
    </location>
</feature>
<keyword evidence="2" id="KW-0812">Transmembrane</keyword>
<dbReference type="PANTHER" id="PTHR36902:SF1">
    <property type="entry name" value="ENRICHED IN SURFACE-LABELED PROTEOME PROTEIN 9"/>
    <property type="match status" value="1"/>
</dbReference>
<protein>
    <submittedName>
        <fullName evidence="6">Uncharacterized protein</fullName>
    </submittedName>
</protein>
<evidence type="ECO:0000313" key="7">
    <source>
        <dbReference type="Proteomes" id="UP001381693"/>
    </source>
</evidence>
<sequence>MKLWFIAVVTWVGGGTLVSGILLHGEDTQEGLPKSSSESVTTSGDSNVPISTTPASKELPTFMTYLHDPTINKDQEDSSEFYRGGVTMTPLMTMAKTRKPTSVTPTHPPPPPPPPAKPSTFPSKLKPTNPPIPVPDLPSTYEILVEVTDMIHDEKFLMRERERDGRATHTLKSATLNGSCIYNTLNSDGYSVEGVKCKRYSGLPQNCFCTSRFCRPYIAIGALLQYLRERNVAPVLENISNAMGIEIVVWKASNIDMTVEAIYTRTNDGEFTPYSFNVTGLGRIFMLSRGALSLHYQVRSWALDTDPAHVLASTPPGVFCPAPERKFLPKLANQFSITMETVIENLGTVAYESQHYESEEKLVSFTYRPHLHADGMFLLNIPGLTDMTMETYRVIHDFKTGIQYMINEKTSNCSIQGIPIMALDAAPADNQHIRLRHASELISIDPNMFIYKGTRRVRGIISDVWVAEHGLRKGQYSTVEIYFSHENWTIEVEVFNKARQIPIGISSYIADADNPSQWTSVVHTFFYEYSDGHPSWRQFDISPCLNRINRLFLILSLEVSYSELVHYNLEAAKNSIRRAVAGIAGVSPLRVTDLFLSSRQATGEVDVWFVLLEKPDVTGPVMTPRPQLMMADAFKLLHDITHKHNVSVKLDLSAKKKLFVTIKRGSLETTTEALHPQMRHRSMRYLKAGYTAGSMAGLGFSMAILGTCVGIFVGFLLWKRHSSVPYQVTD</sequence>
<evidence type="ECO:0000259" key="4">
    <source>
        <dbReference type="Pfam" id="PF25898"/>
    </source>
</evidence>
<evidence type="ECO:0000256" key="2">
    <source>
        <dbReference type="SAM" id="Phobius"/>
    </source>
</evidence>
<dbReference type="Proteomes" id="UP001381693">
    <property type="component" value="Unassembled WGS sequence"/>
</dbReference>
<comment type="caution">
    <text evidence="6">The sequence shown here is derived from an EMBL/GenBank/DDBJ whole genome shotgun (WGS) entry which is preliminary data.</text>
</comment>
<feature type="chain" id="PRO_5042865893" evidence="3">
    <location>
        <begin position="21"/>
        <end position="730"/>
    </location>
</feature>
<reference evidence="6 7" key="1">
    <citation type="submission" date="2023-11" db="EMBL/GenBank/DDBJ databases">
        <title>Halocaridina rubra genome assembly.</title>
        <authorList>
            <person name="Smith C."/>
        </authorList>
    </citation>
    <scope>NUCLEOTIDE SEQUENCE [LARGE SCALE GENOMIC DNA]</scope>
    <source>
        <strain evidence="6">EP-1</strain>
        <tissue evidence="6">Whole</tissue>
    </source>
</reference>
<feature type="compositionally biased region" description="Pro residues" evidence="1">
    <location>
        <begin position="106"/>
        <end position="117"/>
    </location>
</feature>
<accession>A0AAN8X1U3</accession>
<dbReference type="PANTHER" id="PTHR36902">
    <property type="entry name" value="ENRICHED IN SURFACE-LABELED PROTEOME PROTEIN 9"/>
    <property type="match status" value="1"/>
</dbReference>
<evidence type="ECO:0000313" key="6">
    <source>
        <dbReference type="EMBL" id="KAK7074957.1"/>
    </source>
</evidence>
<dbReference type="InterPro" id="IPR058831">
    <property type="entry name" value="LolA-like_dom_2nd"/>
</dbReference>
<keyword evidence="7" id="KW-1185">Reference proteome</keyword>
<proteinExistence type="predicted"/>
<dbReference type="EMBL" id="JAXCGZ010011403">
    <property type="protein sequence ID" value="KAK7074957.1"/>
    <property type="molecule type" value="Genomic_DNA"/>
</dbReference>
<evidence type="ECO:0000256" key="1">
    <source>
        <dbReference type="SAM" id="MobiDB-lite"/>
    </source>
</evidence>
<dbReference type="InterPro" id="IPR058265">
    <property type="entry name" value="DUF7959"/>
</dbReference>
<feature type="domain" description="DUF7959" evidence="5">
    <location>
        <begin position="558"/>
        <end position="670"/>
    </location>
</feature>
<name>A0AAN8X1U3_HALRR</name>
<keyword evidence="2" id="KW-0472">Membrane</keyword>
<feature type="compositionally biased region" description="Low complexity" evidence="1">
    <location>
        <begin position="35"/>
        <end position="46"/>
    </location>
</feature>
<feature type="domain" description="LolA-like" evidence="4">
    <location>
        <begin position="315"/>
        <end position="545"/>
    </location>
</feature>
<organism evidence="6 7">
    <name type="scientific">Halocaridina rubra</name>
    <name type="common">Hawaiian red shrimp</name>
    <dbReference type="NCBI Taxonomy" id="373956"/>
    <lineage>
        <taxon>Eukaryota</taxon>
        <taxon>Metazoa</taxon>
        <taxon>Ecdysozoa</taxon>
        <taxon>Arthropoda</taxon>
        <taxon>Crustacea</taxon>
        <taxon>Multicrustacea</taxon>
        <taxon>Malacostraca</taxon>
        <taxon>Eumalacostraca</taxon>
        <taxon>Eucarida</taxon>
        <taxon>Decapoda</taxon>
        <taxon>Pleocyemata</taxon>
        <taxon>Caridea</taxon>
        <taxon>Atyoidea</taxon>
        <taxon>Atyidae</taxon>
        <taxon>Halocaridina</taxon>
    </lineage>
</organism>
<evidence type="ECO:0000256" key="3">
    <source>
        <dbReference type="SAM" id="SignalP"/>
    </source>
</evidence>
<feature type="region of interest" description="Disordered" evidence="1">
    <location>
        <begin position="97"/>
        <end position="133"/>
    </location>
</feature>
<feature type="region of interest" description="Disordered" evidence="1">
    <location>
        <begin position="27"/>
        <end position="55"/>
    </location>
</feature>
<gene>
    <name evidence="6" type="ORF">SK128_015337</name>
</gene>
<evidence type="ECO:0000259" key="5">
    <source>
        <dbReference type="Pfam" id="PF25899"/>
    </source>
</evidence>
<keyword evidence="2" id="KW-1133">Transmembrane helix</keyword>
<dbReference type="Pfam" id="PF25898">
    <property type="entry name" value="LolA_2nd_metazoa"/>
    <property type="match status" value="1"/>
</dbReference>
<feature type="transmembrane region" description="Helical" evidence="2">
    <location>
        <begin position="695"/>
        <end position="718"/>
    </location>
</feature>
<dbReference type="Pfam" id="PF25899">
    <property type="entry name" value="DUF7959"/>
    <property type="match status" value="1"/>
</dbReference>
<dbReference type="AlphaFoldDB" id="A0AAN8X1U3"/>